<dbReference type="AlphaFoldDB" id="A0AAV4S6Z1"/>
<evidence type="ECO:0000313" key="2">
    <source>
        <dbReference type="EMBL" id="GIY28361.1"/>
    </source>
</evidence>
<reference evidence="2 3" key="1">
    <citation type="submission" date="2021-06" db="EMBL/GenBank/DDBJ databases">
        <title>Caerostris extrusa draft genome.</title>
        <authorList>
            <person name="Kono N."/>
            <person name="Arakawa K."/>
        </authorList>
    </citation>
    <scope>NUCLEOTIDE SEQUENCE [LARGE SCALE GENOMIC DNA]</scope>
</reference>
<name>A0AAV4S6Z1_CAEEX</name>
<organism evidence="2 3">
    <name type="scientific">Caerostris extrusa</name>
    <name type="common">Bark spider</name>
    <name type="synonym">Caerostris bankana</name>
    <dbReference type="NCBI Taxonomy" id="172846"/>
    <lineage>
        <taxon>Eukaryota</taxon>
        <taxon>Metazoa</taxon>
        <taxon>Ecdysozoa</taxon>
        <taxon>Arthropoda</taxon>
        <taxon>Chelicerata</taxon>
        <taxon>Arachnida</taxon>
        <taxon>Araneae</taxon>
        <taxon>Araneomorphae</taxon>
        <taxon>Entelegynae</taxon>
        <taxon>Araneoidea</taxon>
        <taxon>Araneidae</taxon>
        <taxon>Caerostris</taxon>
    </lineage>
</organism>
<keyword evidence="3" id="KW-1185">Reference proteome</keyword>
<protein>
    <submittedName>
        <fullName evidence="2">Uncharacterized protein</fullName>
    </submittedName>
</protein>
<evidence type="ECO:0000313" key="3">
    <source>
        <dbReference type="Proteomes" id="UP001054945"/>
    </source>
</evidence>
<proteinExistence type="predicted"/>
<comment type="caution">
    <text evidence="2">The sequence shown here is derived from an EMBL/GenBank/DDBJ whole genome shotgun (WGS) entry which is preliminary data.</text>
</comment>
<dbReference type="EMBL" id="BPLR01008938">
    <property type="protein sequence ID" value="GIY28361.1"/>
    <property type="molecule type" value="Genomic_DNA"/>
</dbReference>
<sequence length="97" mass="11234">MIPPPPTSLHPSFKSSSKKSLHFSSHTLSRIRNKQANNDSSSFPSRSIACDRTWERKSLLTVQKIKLKQDIQTFELWIKGSFRSVKLLFEEQVFLDL</sequence>
<evidence type="ECO:0000256" key="1">
    <source>
        <dbReference type="SAM" id="MobiDB-lite"/>
    </source>
</evidence>
<accession>A0AAV4S6Z1</accession>
<gene>
    <name evidence="2" type="ORF">CEXT_409501</name>
</gene>
<dbReference type="Proteomes" id="UP001054945">
    <property type="component" value="Unassembled WGS sequence"/>
</dbReference>
<feature type="region of interest" description="Disordered" evidence="1">
    <location>
        <begin position="1"/>
        <end position="21"/>
    </location>
</feature>